<evidence type="ECO:0000256" key="8">
    <source>
        <dbReference type="ARBA" id="ARBA00022963"/>
    </source>
</evidence>
<evidence type="ECO:0000256" key="4">
    <source>
        <dbReference type="ARBA" id="ARBA00022553"/>
    </source>
</evidence>
<dbReference type="Gene3D" id="3.40.50.1820">
    <property type="entry name" value="alpha/beta hydrolase"/>
    <property type="match status" value="1"/>
</dbReference>
<dbReference type="InterPro" id="IPR002921">
    <property type="entry name" value="Fungal_lipase-type"/>
</dbReference>
<gene>
    <name evidence="16" type="ORF">DVH24_010677</name>
</gene>
<feature type="region of interest" description="Disordered" evidence="14">
    <location>
        <begin position="663"/>
        <end position="692"/>
    </location>
</feature>
<keyword evidence="5 13" id="KW-0853">WD repeat</keyword>
<evidence type="ECO:0000256" key="9">
    <source>
        <dbReference type="ARBA" id="ARBA00023098"/>
    </source>
</evidence>
<feature type="domain" description="Fungal lipase-type" evidence="15">
    <location>
        <begin position="214"/>
        <end position="371"/>
    </location>
</feature>
<evidence type="ECO:0000256" key="12">
    <source>
        <dbReference type="ARBA" id="ARBA00074442"/>
    </source>
</evidence>
<dbReference type="GO" id="GO:0008970">
    <property type="term" value="F:phospholipase A1 activity"/>
    <property type="evidence" value="ECO:0007669"/>
    <property type="project" value="UniProtKB-ARBA"/>
</dbReference>
<keyword evidence="7" id="KW-0378">Hydrolase</keyword>
<comment type="similarity">
    <text evidence="2">Belongs to the AB hydrolase superfamily. Lipase family.</text>
</comment>
<evidence type="ECO:0000256" key="3">
    <source>
        <dbReference type="ARBA" id="ARBA00022552"/>
    </source>
</evidence>
<keyword evidence="17" id="KW-1185">Reference proteome</keyword>
<proteinExistence type="inferred from homology"/>
<evidence type="ECO:0000256" key="5">
    <source>
        <dbReference type="ARBA" id="ARBA00022574"/>
    </source>
</evidence>
<dbReference type="PANTHER" id="PTHR18359">
    <property type="entry name" value="WD-REPEAT PROTEIN-RELATED"/>
    <property type="match status" value="1"/>
</dbReference>
<evidence type="ECO:0000256" key="10">
    <source>
        <dbReference type="ARBA" id="ARBA00023242"/>
    </source>
</evidence>
<dbReference type="GO" id="GO:0032040">
    <property type="term" value="C:small-subunit processome"/>
    <property type="evidence" value="ECO:0007669"/>
    <property type="project" value="TreeGrafter"/>
</dbReference>
<dbReference type="CDD" id="cd00519">
    <property type="entry name" value="Lipase_3"/>
    <property type="match status" value="1"/>
</dbReference>
<comment type="subcellular location">
    <subcellularLocation>
        <location evidence="1">Nucleus</location>
        <location evidence="1">Nucleolus</location>
    </subcellularLocation>
</comment>
<feature type="repeat" description="WD" evidence="13">
    <location>
        <begin position="1034"/>
        <end position="1075"/>
    </location>
</feature>
<dbReference type="PROSITE" id="PS50082">
    <property type="entry name" value="WD_REPEATS_2"/>
    <property type="match status" value="1"/>
</dbReference>
<keyword evidence="8" id="KW-0442">Lipid degradation</keyword>
<dbReference type="GO" id="GO:0016042">
    <property type="term" value="P:lipid catabolic process"/>
    <property type="evidence" value="ECO:0007669"/>
    <property type="project" value="UniProtKB-KW"/>
</dbReference>
<dbReference type="PROSITE" id="PS50294">
    <property type="entry name" value="WD_REPEATS_REGION"/>
    <property type="match status" value="1"/>
</dbReference>
<dbReference type="InterPro" id="IPR036322">
    <property type="entry name" value="WD40_repeat_dom_sf"/>
</dbReference>
<evidence type="ECO:0000256" key="6">
    <source>
        <dbReference type="ARBA" id="ARBA00022737"/>
    </source>
</evidence>
<evidence type="ECO:0000256" key="2">
    <source>
        <dbReference type="ARBA" id="ARBA00010701"/>
    </source>
</evidence>
<keyword evidence="9" id="KW-0443">Lipid metabolism</keyword>
<reference evidence="16 17" key="1">
    <citation type="submission" date="2018-10" db="EMBL/GenBank/DDBJ databases">
        <title>A high-quality apple genome assembly.</title>
        <authorList>
            <person name="Hu J."/>
        </authorList>
    </citation>
    <scope>NUCLEOTIDE SEQUENCE [LARGE SCALE GENOMIC DNA]</scope>
    <source>
        <strain evidence="17">cv. HFTH1</strain>
        <tissue evidence="16">Young leaf</tissue>
    </source>
</reference>
<dbReference type="GO" id="GO:0005737">
    <property type="term" value="C:cytoplasm"/>
    <property type="evidence" value="ECO:0007669"/>
    <property type="project" value="UniProtKB-ARBA"/>
</dbReference>
<evidence type="ECO:0000313" key="16">
    <source>
        <dbReference type="EMBL" id="RXH98352.1"/>
    </source>
</evidence>
<dbReference type="GO" id="GO:0034388">
    <property type="term" value="C:Pwp2p-containing subcomplex of 90S preribosome"/>
    <property type="evidence" value="ECO:0007669"/>
    <property type="project" value="TreeGrafter"/>
</dbReference>
<keyword evidence="10" id="KW-0539">Nucleus</keyword>
<dbReference type="SUPFAM" id="SSF50978">
    <property type="entry name" value="WD40 repeat-like"/>
    <property type="match status" value="1"/>
</dbReference>
<dbReference type="SUPFAM" id="SSF53474">
    <property type="entry name" value="alpha/beta-Hydrolases"/>
    <property type="match status" value="1"/>
</dbReference>
<dbReference type="Pfam" id="PF00400">
    <property type="entry name" value="WD40"/>
    <property type="match status" value="3"/>
</dbReference>
<evidence type="ECO:0000256" key="7">
    <source>
        <dbReference type="ARBA" id="ARBA00022801"/>
    </source>
</evidence>
<dbReference type="Proteomes" id="UP000290289">
    <property type="component" value="Chromosome 5"/>
</dbReference>
<dbReference type="Gene3D" id="2.130.10.10">
    <property type="entry name" value="YVTN repeat-like/Quinoprotein amine dehydrogenase"/>
    <property type="match status" value="1"/>
</dbReference>
<accession>A0A498JXZ3</accession>
<protein>
    <recommendedName>
        <fullName evidence="12">U3 small nucleolar RNA-associated protein 18 homolog</fullName>
    </recommendedName>
</protein>
<dbReference type="InterPro" id="IPR015943">
    <property type="entry name" value="WD40/YVTN_repeat-like_dom_sf"/>
</dbReference>
<dbReference type="AlphaFoldDB" id="A0A498JXZ3"/>
<dbReference type="PANTHER" id="PTHR18359:SF0">
    <property type="entry name" value="U3 SMALL NUCLEOLAR RNA-ASSOCIATED PROTEIN 18 HOMOLOG"/>
    <property type="match status" value="1"/>
</dbReference>
<dbReference type="FunFam" id="3.40.50.1820:FF:000065">
    <property type="entry name" value="Phospholipase A1-II 3"/>
    <property type="match status" value="1"/>
</dbReference>
<evidence type="ECO:0000256" key="13">
    <source>
        <dbReference type="PROSITE-ProRule" id="PRU00221"/>
    </source>
</evidence>
<keyword evidence="3" id="KW-0698">rRNA processing</keyword>
<keyword evidence="6" id="KW-0677">Repeat</keyword>
<evidence type="ECO:0000256" key="1">
    <source>
        <dbReference type="ARBA" id="ARBA00004604"/>
    </source>
</evidence>
<evidence type="ECO:0000256" key="14">
    <source>
        <dbReference type="SAM" id="MobiDB-lite"/>
    </source>
</evidence>
<dbReference type="InterPro" id="IPR045161">
    <property type="entry name" value="Utp18"/>
</dbReference>
<dbReference type="FunFam" id="2.130.10.10:FF:000121">
    <property type="entry name" value="U3 small nucleolar RNA-associated protein 18 homolog"/>
    <property type="match status" value="1"/>
</dbReference>
<keyword evidence="4" id="KW-0597">Phosphoprotein</keyword>
<dbReference type="Pfam" id="PF01764">
    <property type="entry name" value="Lipase_3"/>
    <property type="match status" value="1"/>
</dbReference>
<comment type="similarity">
    <text evidence="11">Belongs to the WD repeat UTP18 family.</text>
</comment>
<evidence type="ECO:0000313" key="17">
    <source>
        <dbReference type="Proteomes" id="UP000290289"/>
    </source>
</evidence>
<dbReference type="EMBL" id="RDQH01000331">
    <property type="protein sequence ID" value="RXH98352.1"/>
    <property type="molecule type" value="Genomic_DNA"/>
</dbReference>
<dbReference type="SMART" id="SM00320">
    <property type="entry name" value="WD40"/>
    <property type="match status" value="7"/>
</dbReference>
<organism evidence="16 17">
    <name type="scientific">Malus domestica</name>
    <name type="common">Apple</name>
    <name type="synonym">Pyrus malus</name>
    <dbReference type="NCBI Taxonomy" id="3750"/>
    <lineage>
        <taxon>Eukaryota</taxon>
        <taxon>Viridiplantae</taxon>
        <taxon>Streptophyta</taxon>
        <taxon>Embryophyta</taxon>
        <taxon>Tracheophyta</taxon>
        <taxon>Spermatophyta</taxon>
        <taxon>Magnoliopsida</taxon>
        <taxon>eudicotyledons</taxon>
        <taxon>Gunneridae</taxon>
        <taxon>Pentapetalae</taxon>
        <taxon>rosids</taxon>
        <taxon>fabids</taxon>
        <taxon>Rosales</taxon>
        <taxon>Rosaceae</taxon>
        <taxon>Amygdaloideae</taxon>
        <taxon>Maleae</taxon>
        <taxon>Malus</taxon>
    </lineage>
</organism>
<dbReference type="STRING" id="3750.A0A498JXZ3"/>
<dbReference type="GO" id="GO:0006364">
    <property type="term" value="P:rRNA processing"/>
    <property type="evidence" value="ECO:0007669"/>
    <property type="project" value="UniProtKB-KW"/>
</dbReference>
<feature type="region of interest" description="Disordered" evidence="14">
    <location>
        <begin position="65"/>
        <end position="86"/>
    </location>
</feature>
<dbReference type="InterPro" id="IPR001680">
    <property type="entry name" value="WD40_rpt"/>
</dbReference>
<sequence length="1210" mass="134721">MAAISLSSTVLPFSKLNLSAHKAHPFGSSNPSKLTLSISTVAPRVLHSKATDSFTSIIAELEKERAQNQNERKTDSNSTTHENERRLSDTWRELHGQDDWVGLLDPMDPLLRSELIRYGEMAQACYDAFDFDPFSKYCGSCRFTRRDFFESLGMAHHGYHVSRYIYATSNINLPNFFKKSRWPKVWSKNANWIGYVAVSDDETTARLGRRDISIAWRGTVTRLEWIVDLMDFLKPVSSNRIPCPDPTVKVESGFLDLYTDKDEACRFCQYSAREQILTEMKRLVEKYSDEELSITITGHSLGSALAILSAYDITETGLNVTSDGRGVPVSVLSFAGPRVGNVRFKERLESLGIKVLRVVNVHDVVPKSPGLFFNEHVAPMVMKLVEGLPWSYTHVGVQLELDHKNSPFLKPTNDPVGAHNLEAHLHLLDGYHGKGHRFVLASGRDPALVNKACDFLKDHYLVPPYWRQDENKGMVRSKDGRWIQPERPKLDDDHHPEDIHHLALASNSKPNAAPPPPPPKPLSLVSLESLALFSATGALCRSAPPKLTVFQKTSSSSLLIKIILGQGFCNPAPEALFELCSPNIARIKNRSFGTCPGCQDEILNSLVIHSTNCITSANVLEAVLAVTIRLRDPGFTEFAESETNCCCEKMSLISQNVPSGFKANKAKRDDDGADEPLFLQGDEDNGDGEAMGLDIMRTKKRKKARKEDDEKLVVEQKEKEQLEDSLFGAINSPLEFGKEDEEEVGDGADLFFVDRSANGVRSVDEEDGELSEEETQERKPVWVDEEEEKAKINIAKVNRLRKLRKEEEESLISGSDYVSRLRAQHAKLNPGTEWAQLDRQLRESIYSDDESSDEQNQVAVARGYKGVDTVDDLLRTNEDLVVKSSSKLLPGLLQYSALLNANAEEPSNGPINSVQFHRNGQLLLAAGLDRRLRFFQIDGKRNTKIESIFLDDCPIRKASFLPDGSQVIIAGRRNFFYSFDLVKAKVDKIGPLVGREEKSLECFEVSPDSSTIACVGNEGYILLVSSKTKELIQTLKMNGTVRSLAFTNDGKQLLSSGGDGQVYHWDLRTGACIHKAVDEGCINGTSLCTSPTGTLFAAGSDSGIVNIYNREEFLGGKRKPIKTIENLTTKVDFLKFNGDAQILAICSSMKKDSLKLIHVPSFTVFSNWPPPRRSIHYPRCLDFSPGGGFMAVGNAAGKVLLYKLHHYHHA</sequence>
<name>A0A498JXZ3_MALDO</name>
<comment type="caution">
    <text evidence="16">The sequence shown here is derived from an EMBL/GenBank/DDBJ whole genome shotgun (WGS) entry which is preliminary data.</text>
</comment>
<evidence type="ECO:0000259" key="15">
    <source>
        <dbReference type="Pfam" id="PF01764"/>
    </source>
</evidence>
<dbReference type="InterPro" id="IPR029058">
    <property type="entry name" value="AB_hydrolase_fold"/>
</dbReference>
<evidence type="ECO:0000256" key="11">
    <source>
        <dbReference type="ARBA" id="ARBA00025767"/>
    </source>
</evidence>